<dbReference type="GO" id="GO:0005739">
    <property type="term" value="C:mitochondrion"/>
    <property type="evidence" value="ECO:0007669"/>
    <property type="project" value="TreeGrafter"/>
</dbReference>
<sequence length="129" mass="13877">SSHEYLLVEKKGEKGCVGLVTLNRPKALNALCEPMMVEMASVLRDLDNDPTVAAMVITGGEKAFVAGGDIKFMVTQQFSDFLRPNFLVQWNGITQLRKPTIAAVNGFALGGGCELAMMCDIILAGEKAK</sequence>
<dbReference type="InterPro" id="IPR018376">
    <property type="entry name" value="Enoyl-CoA_hyd/isom_CS"/>
</dbReference>
<evidence type="ECO:0000313" key="4">
    <source>
        <dbReference type="Proteomes" id="UP001381693"/>
    </source>
</evidence>
<dbReference type="SUPFAM" id="SSF52096">
    <property type="entry name" value="ClpP/crotonase"/>
    <property type="match status" value="1"/>
</dbReference>
<dbReference type="PANTHER" id="PTHR11941:SF54">
    <property type="entry name" value="ENOYL-COA HYDRATASE, MITOCHONDRIAL"/>
    <property type="match status" value="1"/>
</dbReference>
<comment type="similarity">
    <text evidence="1 2">Belongs to the enoyl-CoA hydratase/isomerase family.</text>
</comment>
<organism evidence="3 4">
    <name type="scientific">Halocaridina rubra</name>
    <name type="common">Hawaiian red shrimp</name>
    <dbReference type="NCBI Taxonomy" id="373956"/>
    <lineage>
        <taxon>Eukaryota</taxon>
        <taxon>Metazoa</taxon>
        <taxon>Ecdysozoa</taxon>
        <taxon>Arthropoda</taxon>
        <taxon>Crustacea</taxon>
        <taxon>Multicrustacea</taxon>
        <taxon>Malacostraca</taxon>
        <taxon>Eumalacostraca</taxon>
        <taxon>Eucarida</taxon>
        <taxon>Decapoda</taxon>
        <taxon>Pleocyemata</taxon>
        <taxon>Caridea</taxon>
        <taxon>Atyoidea</taxon>
        <taxon>Atyidae</taxon>
        <taxon>Halocaridina</taxon>
    </lineage>
</organism>
<keyword evidence="3" id="KW-0456">Lyase</keyword>
<keyword evidence="4" id="KW-1185">Reference proteome</keyword>
<dbReference type="PROSITE" id="PS00166">
    <property type="entry name" value="ENOYL_COA_HYDRATASE"/>
    <property type="match status" value="1"/>
</dbReference>
<dbReference type="AlphaFoldDB" id="A0AAN8XDE0"/>
<protein>
    <submittedName>
        <fullName evidence="3">Enoyl-CoA hydratase, mitochondrial</fullName>
        <ecNumber evidence="3">4.2.1.17</ecNumber>
    </submittedName>
</protein>
<dbReference type="CDD" id="cd06558">
    <property type="entry name" value="crotonase-like"/>
    <property type="match status" value="1"/>
</dbReference>
<dbReference type="Pfam" id="PF00378">
    <property type="entry name" value="ECH_1"/>
    <property type="match status" value="1"/>
</dbReference>
<dbReference type="EC" id="4.2.1.17" evidence="3"/>
<accession>A0AAN8XDE0</accession>
<proteinExistence type="inferred from homology"/>
<dbReference type="GO" id="GO:0004300">
    <property type="term" value="F:enoyl-CoA hydratase activity"/>
    <property type="evidence" value="ECO:0007669"/>
    <property type="project" value="UniProtKB-EC"/>
</dbReference>
<evidence type="ECO:0000313" key="3">
    <source>
        <dbReference type="EMBL" id="KAK7082440.1"/>
    </source>
</evidence>
<reference evidence="3 4" key="1">
    <citation type="submission" date="2023-11" db="EMBL/GenBank/DDBJ databases">
        <title>Halocaridina rubra genome assembly.</title>
        <authorList>
            <person name="Smith C."/>
        </authorList>
    </citation>
    <scope>NUCLEOTIDE SEQUENCE [LARGE SCALE GENOMIC DNA]</scope>
    <source>
        <strain evidence="3">EP-1</strain>
        <tissue evidence="3">Whole</tissue>
    </source>
</reference>
<evidence type="ECO:0000256" key="2">
    <source>
        <dbReference type="RuleBase" id="RU003707"/>
    </source>
</evidence>
<dbReference type="InterPro" id="IPR001753">
    <property type="entry name" value="Enoyl-CoA_hydra/iso"/>
</dbReference>
<gene>
    <name evidence="3" type="primary">ECHS1_3</name>
    <name evidence="3" type="ORF">SK128_011124</name>
</gene>
<name>A0AAN8XDE0_HALRR</name>
<evidence type="ECO:0000256" key="1">
    <source>
        <dbReference type="ARBA" id="ARBA00005254"/>
    </source>
</evidence>
<dbReference type="Gene3D" id="3.90.226.10">
    <property type="entry name" value="2-enoyl-CoA Hydratase, Chain A, domain 1"/>
    <property type="match status" value="1"/>
</dbReference>
<dbReference type="PANTHER" id="PTHR11941">
    <property type="entry name" value="ENOYL-COA HYDRATASE-RELATED"/>
    <property type="match status" value="1"/>
</dbReference>
<dbReference type="GO" id="GO:0006635">
    <property type="term" value="P:fatty acid beta-oxidation"/>
    <property type="evidence" value="ECO:0007669"/>
    <property type="project" value="TreeGrafter"/>
</dbReference>
<feature type="non-terminal residue" evidence="3">
    <location>
        <position position="1"/>
    </location>
</feature>
<dbReference type="InterPro" id="IPR029045">
    <property type="entry name" value="ClpP/crotonase-like_dom_sf"/>
</dbReference>
<comment type="caution">
    <text evidence="3">The sequence shown here is derived from an EMBL/GenBank/DDBJ whole genome shotgun (WGS) entry which is preliminary data.</text>
</comment>
<dbReference type="Proteomes" id="UP001381693">
    <property type="component" value="Unassembled WGS sequence"/>
</dbReference>
<dbReference type="EMBL" id="JAXCGZ010004021">
    <property type="protein sequence ID" value="KAK7082440.1"/>
    <property type="molecule type" value="Genomic_DNA"/>
</dbReference>